<dbReference type="PANTHER" id="PTHR36118:SF1">
    <property type="entry name" value="ION-TRANSLOCATING OXIDOREDUCTASE COMPLEX SUBUNIT G"/>
    <property type="match status" value="1"/>
</dbReference>
<feature type="chain" id="PRO_5012599472" evidence="6">
    <location>
        <begin position="22"/>
        <end position="179"/>
    </location>
</feature>
<dbReference type="InterPro" id="IPR010209">
    <property type="entry name" value="Ion_transpt_RnfG/RsxG"/>
</dbReference>
<proteinExistence type="predicted"/>
<dbReference type="RefSeq" id="WP_085215417.1">
    <property type="nucleotide sequence ID" value="NZ_FXAM01000001.1"/>
</dbReference>
<dbReference type="InterPro" id="IPR007329">
    <property type="entry name" value="FMN-bd"/>
</dbReference>
<dbReference type="GO" id="GO:0005886">
    <property type="term" value="C:plasma membrane"/>
    <property type="evidence" value="ECO:0007669"/>
    <property type="project" value="InterPro"/>
</dbReference>
<evidence type="ECO:0000313" key="8">
    <source>
        <dbReference type="EMBL" id="SMF96544.1"/>
    </source>
</evidence>
<dbReference type="OrthoDB" id="9811133at2"/>
<gene>
    <name evidence="8" type="ORF">SAMN02949497_3944</name>
</gene>
<evidence type="ECO:0000256" key="2">
    <source>
        <dbReference type="ARBA" id="ARBA00022553"/>
    </source>
</evidence>
<dbReference type="GO" id="GO:0022900">
    <property type="term" value="P:electron transport chain"/>
    <property type="evidence" value="ECO:0007669"/>
    <property type="project" value="InterPro"/>
</dbReference>
<dbReference type="SMART" id="SM00900">
    <property type="entry name" value="FMN_bind"/>
    <property type="match status" value="1"/>
</dbReference>
<name>A0A1Y6D8I7_9GAMM</name>
<dbReference type="GO" id="GO:0009055">
    <property type="term" value="F:electron transfer activity"/>
    <property type="evidence" value="ECO:0007669"/>
    <property type="project" value="InterPro"/>
</dbReference>
<feature type="signal peptide" evidence="6">
    <location>
        <begin position="1"/>
        <end position="21"/>
    </location>
</feature>
<keyword evidence="4" id="KW-0288">FMN</keyword>
<accession>A0A1Y6D8I7</accession>
<dbReference type="Pfam" id="PF04205">
    <property type="entry name" value="FMN_bind"/>
    <property type="match status" value="1"/>
</dbReference>
<keyword evidence="3" id="KW-0285">Flavoprotein</keyword>
<evidence type="ECO:0000256" key="6">
    <source>
        <dbReference type="SAM" id="SignalP"/>
    </source>
</evidence>
<sequence length="179" mass="19891">MRNYLTAVFLSLALAAPTALGMVYYSKEEAFELAFGKEAEIEAQPVFLSEEQAAEVEKTAQAKLDGHLFTFYVGKKGGQILGYAALESHTVRTQPEMLLVVLSPGGELVRAEILAFHEPPEYQPPARWFERLYKRPLQELKLNQGVDGISGATLSSRAALDSLRKVMAIHKIALREEVR</sequence>
<organism evidence="8 9">
    <name type="scientific">Methylomagnum ishizawai</name>
    <dbReference type="NCBI Taxonomy" id="1760988"/>
    <lineage>
        <taxon>Bacteria</taxon>
        <taxon>Pseudomonadati</taxon>
        <taxon>Pseudomonadota</taxon>
        <taxon>Gammaproteobacteria</taxon>
        <taxon>Methylococcales</taxon>
        <taxon>Methylococcaceae</taxon>
        <taxon>Methylomagnum</taxon>
    </lineage>
</organism>
<evidence type="ECO:0000313" key="9">
    <source>
        <dbReference type="Proteomes" id="UP000192923"/>
    </source>
</evidence>
<dbReference type="AlphaFoldDB" id="A0A1Y6D8I7"/>
<keyword evidence="2" id="KW-0597">Phosphoprotein</keyword>
<protein>
    <submittedName>
        <fullName evidence="8">FMN-binding domain-containing protein</fullName>
    </submittedName>
</protein>
<evidence type="ECO:0000256" key="1">
    <source>
        <dbReference type="ARBA" id="ARBA00022448"/>
    </source>
</evidence>
<evidence type="ECO:0000256" key="3">
    <source>
        <dbReference type="ARBA" id="ARBA00022630"/>
    </source>
</evidence>
<keyword evidence="1" id="KW-0813">Transport</keyword>
<keyword evidence="9" id="KW-1185">Reference proteome</keyword>
<evidence type="ECO:0000256" key="5">
    <source>
        <dbReference type="ARBA" id="ARBA00022982"/>
    </source>
</evidence>
<evidence type="ECO:0000256" key="4">
    <source>
        <dbReference type="ARBA" id="ARBA00022643"/>
    </source>
</evidence>
<dbReference type="STRING" id="1760988.SAMN02949497_3944"/>
<keyword evidence="6" id="KW-0732">Signal</keyword>
<reference evidence="8 9" key="1">
    <citation type="submission" date="2016-12" db="EMBL/GenBank/DDBJ databases">
        <authorList>
            <person name="Song W.-J."/>
            <person name="Kurnit D.M."/>
        </authorList>
    </citation>
    <scope>NUCLEOTIDE SEQUENCE [LARGE SCALE GENOMIC DNA]</scope>
    <source>
        <strain evidence="8 9">175</strain>
    </source>
</reference>
<dbReference type="GO" id="GO:0010181">
    <property type="term" value="F:FMN binding"/>
    <property type="evidence" value="ECO:0007669"/>
    <property type="project" value="InterPro"/>
</dbReference>
<dbReference type="PANTHER" id="PTHR36118">
    <property type="entry name" value="ION-TRANSLOCATING OXIDOREDUCTASE COMPLEX SUBUNIT G"/>
    <property type="match status" value="1"/>
</dbReference>
<dbReference type="Proteomes" id="UP000192923">
    <property type="component" value="Unassembled WGS sequence"/>
</dbReference>
<feature type="domain" description="FMN-binding" evidence="7">
    <location>
        <begin position="82"/>
        <end position="170"/>
    </location>
</feature>
<dbReference type="EMBL" id="FXAM01000001">
    <property type="protein sequence ID" value="SMF96544.1"/>
    <property type="molecule type" value="Genomic_DNA"/>
</dbReference>
<keyword evidence="5" id="KW-0249">Electron transport</keyword>
<evidence type="ECO:0000259" key="7">
    <source>
        <dbReference type="SMART" id="SM00900"/>
    </source>
</evidence>